<dbReference type="EMBL" id="JANHOG010001643">
    <property type="protein sequence ID" value="KAJ3533845.1"/>
    <property type="molecule type" value="Genomic_DNA"/>
</dbReference>
<evidence type="ECO:0000313" key="2">
    <source>
        <dbReference type="Proteomes" id="UP001148662"/>
    </source>
</evidence>
<gene>
    <name evidence="1" type="ORF">NM688_g7227</name>
</gene>
<keyword evidence="2" id="KW-1185">Reference proteome</keyword>
<comment type="caution">
    <text evidence="1">The sequence shown here is derived from an EMBL/GenBank/DDBJ whole genome shotgun (WGS) entry which is preliminary data.</text>
</comment>
<accession>A0ACC1S7S7</accession>
<proteinExistence type="predicted"/>
<organism evidence="1 2">
    <name type="scientific">Phlebia brevispora</name>
    <dbReference type="NCBI Taxonomy" id="194682"/>
    <lineage>
        <taxon>Eukaryota</taxon>
        <taxon>Fungi</taxon>
        <taxon>Dikarya</taxon>
        <taxon>Basidiomycota</taxon>
        <taxon>Agaricomycotina</taxon>
        <taxon>Agaricomycetes</taxon>
        <taxon>Polyporales</taxon>
        <taxon>Meruliaceae</taxon>
        <taxon>Phlebia</taxon>
    </lineage>
</organism>
<reference evidence="1" key="1">
    <citation type="submission" date="2022-07" db="EMBL/GenBank/DDBJ databases">
        <title>Genome Sequence of Phlebia brevispora.</title>
        <authorList>
            <person name="Buettner E."/>
        </authorList>
    </citation>
    <scope>NUCLEOTIDE SEQUENCE</scope>
    <source>
        <strain evidence="1">MPL23</strain>
    </source>
</reference>
<protein>
    <submittedName>
        <fullName evidence="1">Uncharacterized protein</fullName>
    </submittedName>
</protein>
<evidence type="ECO:0000313" key="1">
    <source>
        <dbReference type="EMBL" id="KAJ3533845.1"/>
    </source>
</evidence>
<name>A0ACC1S7S7_9APHY</name>
<sequence length="205" mass="22307">MSPIHLSSSTVHKANLSKASTPCSSTKRRRTHPTTSRTTRRRHCARPDCVVTYANGLHAFDQLPWISQIESESPETVDAWNVADLSLLPDPPSSGIGPVRNRRTSSSRSGVKPLGGIPDEMFASSTGPVSSGLRSRRELLPLQLLPAADNDALNPRTPPPNGTFNPYEVTFRNLMPAFPPNRDECRTPGSRPCMSDSSPLLPSPM</sequence>
<dbReference type="Proteomes" id="UP001148662">
    <property type="component" value="Unassembled WGS sequence"/>
</dbReference>